<evidence type="ECO:0000313" key="2">
    <source>
        <dbReference type="Proteomes" id="UP000238164"/>
    </source>
</evidence>
<reference evidence="1 2" key="1">
    <citation type="submission" date="2018-02" db="EMBL/GenBank/DDBJ databases">
        <authorList>
            <person name="Cohen D.B."/>
            <person name="Kent A.D."/>
        </authorList>
    </citation>
    <scope>NUCLEOTIDE SEQUENCE [LARGE SCALE GENOMIC DNA]</scope>
    <source>
        <strain evidence="1">1</strain>
    </source>
</reference>
<dbReference type="EMBL" id="LT985188">
    <property type="protein sequence ID" value="SPD88121.1"/>
    <property type="molecule type" value="Genomic_DNA"/>
</dbReference>
<proteinExistence type="predicted"/>
<gene>
    <name evidence="1" type="ORF">MPLG2_3091</name>
</gene>
<organism evidence="1 2">
    <name type="scientific">Micropruina glycogenica</name>
    <dbReference type="NCBI Taxonomy" id="75385"/>
    <lineage>
        <taxon>Bacteria</taxon>
        <taxon>Bacillati</taxon>
        <taxon>Actinomycetota</taxon>
        <taxon>Actinomycetes</taxon>
        <taxon>Propionibacteriales</taxon>
        <taxon>Nocardioidaceae</taxon>
        <taxon>Micropruina</taxon>
    </lineage>
</organism>
<dbReference type="AlphaFoldDB" id="A0A2N9JKL8"/>
<keyword evidence="2" id="KW-1185">Reference proteome</keyword>
<dbReference type="Proteomes" id="UP000238164">
    <property type="component" value="Chromosome 1"/>
</dbReference>
<sequence>MSLRHPGDRRDLTVTDSAPQVSCRVQLVGIGDGSDYRSPTHRGWYWGRFSNLPNAVG</sequence>
<accession>A0A2N9JKL8</accession>
<dbReference type="KEGG" id="mgg:MPLG2_3091"/>
<name>A0A2N9JKL8_9ACTN</name>
<protein>
    <submittedName>
        <fullName evidence="1">Uncharacterized protein</fullName>
    </submittedName>
</protein>
<evidence type="ECO:0000313" key="1">
    <source>
        <dbReference type="EMBL" id="SPD88121.1"/>
    </source>
</evidence>